<dbReference type="AlphaFoldDB" id="A0A9X4AUQ3"/>
<reference evidence="8 9" key="1">
    <citation type="submission" date="2021-04" db="EMBL/GenBank/DDBJ databases">
        <title>Genome analysis of Polyangium sp.</title>
        <authorList>
            <person name="Li Y."/>
            <person name="Wang J."/>
        </authorList>
    </citation>
    <scope>NUCLEOTIDE SEQUENCE [LARGE SCALE GENOMIC DNA]</scope>
    <source>
        <strain evidence="8 9">SDU14</strain>
    </source>
</reference>
<dbReference type="CDD" id="cd14014">
    <property type="entry name" value="STKc_PknB_like"/>
    <property type="match status" value="1"/>
</dbReference>
<evidence type="ECO:0000256" key="1">
    <source>
        <dbReference type="ARBA" id="ARBA00022679"/>
    </source>
</evidence>
<keyword evidence="4 5" id="KW-0067">ATP-binding</keyword>
<evidence type="ECO:0000256" key="6">
    <source>
        <dbReference type="SAM" id="MobiDB-lite"/>
    </source>
</evidence>
<dbReference type="InterPro" id="IPR008271">
    <property type="entry name" value="Ser/Thr_kinase_AS"/>
</dbReference>
<dbReference type="InterPro" id="IPR000719">
    <property type="entry name" value="Prot_kinase_dom"/>
</dbReference>
<keyword evidence="1" id="KW-0808">Transferase</keyword>
<evidence type="ECO:0000259" key="7">
    <source>
        <dbReference type="PROSITE" id="PS50011"/>
    </source>
</evidence>
<evidence type="ECO:0000313" key="9">
    <source>
        <dbReference type="Proteomes" id="UP001151081"/>
    </source>
</evidence>
<organism evidence="8 9">
    <name type="scientific">Polyangium jinanense</name>
    <dbReference type="NCBI Taxonomy" id="2829994"/>
    <lineage>
        <taxon>Bacteria</taxon>
        <taxon>Pseudomonadati</taxon>
        <taxon>Myxococcota</taxon>
        <taxon>Polyangia</taxon>
        <taxon>Polyangiales</taxon>
        <taxon>Polyangiaceae</taxon>
        <taxon>Polyangium</taxon>
    </lineage>
</organism>
<evidence type="ECO:0000256" key="4">
    <source>
        <dbReference type="ARBA" id="ARBA00022840"/>
    </source>
</evidence>
<dbReference type="SUPFAM" id="SSF56112">
    <property type="entry name" value="Protein kinase-like (PK-like)"/>
    <property type="match status" value="1"/>
</dbReference>
<dbReference type="Pfam" id="PF00069">
    <property type="entry name" value="Pkinase"/>
    <property type="match status" value="1"/>
</dbReference>
<feature type="compositionally biased region" description="Low complexity" evidence="6">
    <location>
        <begin position="379"/>
        <end position="397"/>
    </location>
</feature>
<dbReference type="RefSeq" id="WP_272459202.1">
    <property type="nucleotide sequence ID" value="NZ_JAGTJJ010000029.1"/>
</dbReference>
<dbReference type="PANTHER" id="PTHR43289:SF6">
    <property type="entry name" value="SERINE_THREONINE-PROTEIN KINASE NEKL-3"/>
    <property type="match status" value="1"/>
</dbReference>
<dbReference type="GO" id="GO:0005524">
    <property type="term" value="F:ATP binding"/>
    <property type="evidence" value="ECO:0007669"/>
    <property type="project" value="UniProtKB-UniRule"/>
</dbReference>
<dbReference type="PROSITE" id="PS50011">
    <property type="entry name" value="PROTEIN_KINASE_DOM"/>
    <property type="match status" value="1"/>
</dbReference>
<sequence length="457" mass="48071">MSMMVAPLPGTILLGKYRVEQELGSGGMGVVLEATHLALGQTVAIKLLNPSLVLSSDVVTRFLREARIAATLPSEHIARVSDVGQTETGTPYLVMERLYGHDLEAELTRRGKLPVTEATDLALEACEGIAAAHAQGLVHRDLKPANLFLAERPLRPRVLKVLDFGLSKEAPGQSASITGTDAVFGTPQYMSPEQIQSTKNVDARSDQHALGMILYEMLAGAPPFEAESITQLIVVIATQPPPRVREKRPEVPARLEEAILRALAKRPHERFPDLGAFAEAIAPFGGPEASARATRIVHMLAGIASVETAAPPRPSRVPTDQAVTLPRALAHTHAGLTSSVDFGSNVRGRKKRAALFAASGLVATALVVSLVVITQQAAPPAAATTPPEATPAARAPEPTTPPAPPPTAAEPLASAASPTTTTTSTAKSTKTSPTTTKTSKQTQTIKQTVGIFGGKRK</sequence>
<keyword evidence="2 5" id="KW-0547">Nucleotide-binding</keyword>
<keyword evidence="3 8" id="KW-0418">Kinase</keyword>
<dbReference type="InterPro" id="IPR017441">
    <property type="entry name" value="Protein_kinase_ATP_BS"/>
</dbReference>
<dbReference type="EMBL" id="JAGTJJ010000029">
    <property type="protein sequence ID" value="MDC3985489.1"/>
    <property type="molecule type" value="Genomic_DNA"/>
</dbReference>
<keyword evidence="9" id="KW-1185">Reference proteome</keyword>
<dbReference type="SMART" id="SM00220">
    <property type="entry name" value="S_TKc"/>
    <property type="match status" value="1"/>
</dbReference>
<proteinExistence type="predicted"/>
<keyword evidence="8" id="KW-0723">Serine/threonine-protein kinase</keyword>
<feature type="binding site" evidence="5">
    <location>
        <position position="46"/>
    </location>
    <ligand>
        <name>ATP</name>
        <dbReference type="ChEBI" id="CHEBI:30616"/>
    </ligand>
</feature>
<evidence type="ECO:0000313" key="8">
    <source>
        <dbReference type="EMBL" id="MDC3985489.1"/>
    </source>
</evidence>
<evidence type="ECO:0000256" key="2">
    <source>
        <dbReference type="ARBA" id="ARBA00022741"/>
    </source>
</evidence>
<protein>
    <submittedName>
        <fullName evidence="8">Serine/threonine protein kinase</fullName>
    </submittedName>
</protein>
<feature type="domain" description="Protein kinase" evidence="7">
    <location>
        <begin position="17"/>
        <end position="285"/>
    </location>
</feature>
<dbReference type="Gene3D" id="3.30.200.20">
    <property type="entry name" value="Phosphorylase Kinase, domain 1"/>
    <property type="match status" value="1"/>
</dbReference>
<feature type="region of interest" description="Disordered" evidence="6">
    <location>
        <begin position="379"/>
        <end position="457"/>
    </location>
</feature>
<feature type="compositionally biased region" description="Pro residues" evidence="6">
    <location>
        <begin position="398"/>
        <end position="408"/>
    </location>
</feature>
<feature type="compositionally biased region" description="Low complexity" evidence="6">
    <location>
        <begin position="409"/>
        <end position="444"/>
    </location>
</feature>
<dbReference type="InterPro" id="IPR011009">
    <property type="entry name" value="Kinase-like_dom_sf"/>
</dbReference>
<dbReference type="PANTHER" id="PTHR43289">
    <property type="entry name" value="MITOGEN-ACTIVATED PROTEIN KINASE KINASE KINASE 20-RELATED"/>
    <property type="match status" value="1"/>
</dbReference>
<accession>A0A9X4AUQ3</accession>
<comment type="caution">
    <text evidence="8">The sequence shown here is derived from an EMBL/GenBank/DDBJ whole genome shotgun (WGS) entry which is preliminary data.</text>
</comment>
<dbReference type="Gene3D" id="1.10.510.10">
    <property type="entry name" value="Transferase(Phosphotransferase) domain 1"/>
    <property type="match status" value="1"/>
</dbReference>
<dbReference type="GO" id="GO:0004674">
    <property type="term" value="F:protein serine/threonine kinase activity"/>
    <property type="evidence" value="ECO:0007669"/>
    <property type="project" value="UniProtKB-KW"/>
</dbReference>
<dbReference type="PROSITE" id="PS00107">
    <property type="entry name" value="PROTEIN_KINASE_ATP"/>
    <property type="match status" value="1"/>
</dbReference>
<evidence type="ECO:0000256" key="3">
    <source>
        <dbReference type="ARBA" id="ARBA00022777"/>
    </source>
</evidence>
<dbReference type="Proteomes" id="UP001151081">
    <property type="component" value="Unassembled WGS sequence"/>
</dbReference>
<gene>
    <name evidence="8" type="ORF">KEG57_33730</name>
</gene>
<dbReference type="PROSITE" id="PS00108">
    <property type="entry name" value="PROTEIN_KINASE_ST"/>
    <property type="match status" value="1"/>
</dbReference>
<name>A0A9X4AUQ3_9BACT</name>
<evidence type="ECO:0000256" key="5">
    <source>
        <dbReference type="PROSITE-ProRule" id="PRU10141"/>
    </source>
</evidence>